<protein>
    <submittedName>
        <fullName evidence="1">Uncharacterized protein</fullName>
    </submittedName>
</protein>
<dbReference type="Proteomes" id="UP000018522">
    <property type="component" value="Chromosome"/>
</dbReference>
<gene>
    <name evidence="1" type="ORF">T285_07515</name>
</gene>
<evidence type="ECO:0000313" key="2">
    <source>
        <dbReference type="Proteomes" id="UP000018522"/>
    </source>
</evidence>
<evidence type="ECO:0000313" key="1">
    <source>
        <dbReference type="EMBL" id="AHA98183.1"/>
    </source>
</evidence>
<proteinExistence type="predicted"/>
<name>A0A7D9N8T6_LACJH</name>
<dbReference type="AlphaFoldDB" id="A0A7D9N8T6"/>
<organism evidence="1 2">
    <name type="scientific">Lactobacillus johnsonii N6.2</name>
    <dbReference type="NCBI Taxonomy" id="1408186"/>
    <lineage>
        <taxon>Bacteria</taxon>
        <taxon>Bacillati</taxon>
        <taxon>Bacillota</taxon>
        <taxon>Bacilli</taxon>
        <taxon>Lactobacillales</taxon>
        <taxon>Lactobacillaceae</taxon>
        <taxon>Lactobacillus</taxon>
    </lineage>
</organism>
<dbReference type="RefSeq" id="WP_023599911.1">
    <property type="nucleotide sequence ID" value="NC_022909.1"/>
</dbReference>
<dbReference type="EMBL" id="CP006811">
    <property type="protein sequence ID" value="AHA98183.1"/>
    <property type="molecule type" value="Genomic_DNA"/>
</dbReference>
<accession>A0A7D9N8T6</accession>
<sequence length="112" mass="12807">MAQSKEEHRIKNREAMRRKRAALREAAANGDKDAQETIKNYNARQNSLMNNKRKELIAKAEAGDKDAQEKLKAQSAKNALSLVYSYIKNKASLDELDELETLANNRINYLEK</sequence>
<dbReference type="KEGG" id="ljn:T285_07515"/>
<reference evidence="1 2" key="1">
    <citation type="journal article" date="2014" name="Genome Announc.">
        <title>Complete Genome Sequences of Lactobacillus johnsonii Strain N6.2 and Lactobacillus reuteri Strain TD1.</title>
        <authorList>
            <person name="Leonard M.T."/>
            <person name="Valladares R.B."/>
            <person name="Ardissone A."/>
            <person name="Gonzalez C.F."/>
            <person name="Lorca G.L."/>
            <person name="Triplett E.W."/>
        </authorList>
    </citation>
    <scope>NUCLEOTIDE SEQUENCE [LARGE SCALE GENOMIC DNA]</scope>
    <source>
        <strain evidence="1 2">N6.2</strain>
    </source>
</reference>